<dbReference type="Bgee" id="ENSNBRG00000006958">
    <property type="expression patterns" value="Expressed in zone of skin and 7 other cell types or tissues"/>
</dbReference>
<protein>
    <recommendedName>
        <fullName evidence="4">Secreted protein</fullName>
    </recommendedName>
</protein>
<feature type="chain" id="PRO_5018533013" description="Secreted protein" evidence="1">
    <location>
        <begin position="19"/>
        <end position="257"/>
    </location>
</feature>
<dbReference type="Ensembl" id="ENSNBRT00000009162.1">
    <property type="protein sequence ID" value="ENSNBRP00000008905.1"/>
    <property type="gene ID" value="ENSNBRG00000006958.1"/>
</dbReference>
<sequence length="257" mass="28037">MQLLCVPTYLTLVSVTLSDTNDVDHLVLGEDCVDNHSLLQLLTGPVHLIRDGASVHLHLHEMSFLLPQGQHTHLQRTTPVFLHGSKVFLQLLLALLILPFLAVFSESLLLGLVPEILVEATLALITHVLSEDCLEGAQTTWCVDVTHDTNHDHGRSLHNGHCLNHFLLVHLSRSVHLPDDVSHAGFVAEEGSQVNGLAGVILGEALDLTAVTTAPLAGQKAQGSVSRSRKLTVGLPRVKKKKIILVYPRSVRYRHGS</sequence>
<evidence type="ECO:0000256" key="1">
    <source>
        <dbReference type="SAM" id="SignalP"/>
    </source>
</evidence>
<evidence type="ECO:0000313" key="2">
    <source>
        <dbReference type="Ensembl" id="ENSNBRP00000008905.1"/>
    </source>
</evidence>
<dbReference type="GeneTree" id="ENSGT01070000253855"/>
<organism evidence="2 3">
    <name type="scientific">Neolamprologus brichardi</name>
    <name type="common">Fairy cichlid</name>
    <name type="synonym">Lamprologus brichardi</name>
    <dbReference type="NCBI Taxonomy" id="32507"/>
    <lineage>
        <taxon>Eukaryota</taxon>
        <taxon>Metazoa</taxon>
        <taxon>Chordata</taxon>
        <taxon>Craniata</taxon>
        <taxon>Vertebrata</taxon>
        <taxon>Euteleostomi</taxon>
        <taxon>Actinopterygii</taxon>
        <taxon>Neopterygii</taxon>
        <taxon>Teleostei</taxon>
        <taxon>Neoteleostei</taxon>
        <taxon>Acanthomorphata</taxon>
        <taxon>Ovalentaria</taxon>
        <taxon>Cichlomorphae</taxon>
        <taxon>Cichliformes</taxon>
        <taxon>Cichlidae</taxon>
        <taxon>African cichlids</taxon>
        <taxon>Pseudocrenilabrinae</taxon>
        <taxon>Lamprologini</taxon>
        <taxon>Neolamprologus</taxon>
    </lineage>
</organism>
<proteinExistence type="predicted"/>
<evidence type="ECO:0000313" key="3">
    <source>
        <dbReference type="Proteomes" id="UP000261580"/>
    </source>
</evidence>
<reference evidence="2" key="2">
    <citation type="submission" date="2025-09" db="UniProtKB">
        <authorList>
            <consortium name="Ensembl"/>
        </authorList>
    </citation>
    <scope>IDENTIFICATION</scope>
</reference>
<keyword evidence="3" id="KW-1185">Reference proteome</keyword>
<feature type="signal peptide" evidence="1">
    <location>
        <begin position="1"/>
        <end position="18"/>
    </location>
</feature>
<reference evidence="2" key="1">
    <citation type="submission" date="2025-08" db="UniProtKB">
        <authorList>
            <consortium name="Ensembl"/>
        </authorList>
    </citation>
    <scope>IDENTIFICATION</scope>
</reference>
<dbReference type="Proteomes" id="UP000261580">
    <property type="component" value="Unassembled WGS sequence"/>
</dbReference>
<keyword evidence="1" id="KW-0732">Signal</keyword>
<dbReference type="OMA" id="TQTTMGF"/>
<name>A0A3Q4GI34_NEOBR</name>
<dbReference type="AlphaFoldDB" id="A0A3Q4GI34"/>
<accession>A0A3Q4GI34</accession>
<evidence type="ECO:0008006" key="4">
    <source>
        <dbReference type="Google" id="ProtNLM"/>
    </source>
</evidence>